<keyword evidence="6" id="KW-0811">Translocation</keyword>
<keyword evidence="3" id="KW-0813">Transport</keyword>
<evidence type="ECO:0000256" key="2">
    <source>
        <dbReference type="ARBA" id="ARBA00011056"/>
    </source>
</evidence>
<evidence type="ECO:0000256" key="4">
    <source>
        <dbReference type="ARBA" id="ARBA00022816"/>
    </source>
</evidence>
<feature type="region of interest" description="Disordered" evidence="11">
    <location>
        <begin position="1"/>
        <end position="38"/>
    </location>
</feature>
<keyword evidence="5" id="KW-0653">Protein transport</keyword>
<dbReference type="GO" id="GO:0000822">
    <property type="term" value="F:inositol hexakisphosphate binding"/>
    <property type="evidence" value="ECO:0007669"/>
    <property type="project" value="TreeGrafter"/>
</dbReference>
<evidence type="ECO:0000256" key="7">
    <source>
        <dbReference type="ARBA" id="ARBA00023132"/>
    </source>
</evidence>
<keyword evidence="7" id="KW-0906">Nuclear pore complex</keyword>
<proteinExistence type="inferred from homology"/>
<protein>
    <recommendedName>
        <fullName evidence="9">mRNA export factor GLE1</fullName>
    </recommendedName>
    <alternativeName>
        <fullName evidence="10">Nucleoporin GLE1</fullName>
    </alternativeName>
</protein>
<dbReference type="GO" id="GO:0016973">
    <property type="term" value="P:poly(A)+ mRNA export from nucleus"/>
    <property type="evidence" value="ECO:0007669"/>
    <property type="project" value="InterPro"/>
</dbReference>
<keyword evidence="8" id="KW-0539">Nucleus</keyword>
<dbReference type="GO" id="GO:0015031">
    <property type="term" value="P:protein transport"/>
    <property type="evidence" value="ECO:0007669"/>
    <property type="project" value="UniProtKB-KW"/>
</dbReference>
<dbReference type="PRINTS" id="PR01217">
    <property type="entry name" value="PRICHEXTENSN"/>
</dbReference>
<evidence type="ECO:0000256" key="8">
    <source>
        <dbReference type="ARBA" id="ARBA00023242"/>
    </source>
</evidence>
<feature type="compositionally biased region" description="Pro residues" evidence="11">
    <location>
        <begin position="168"/>
        <end position="187"/>
    </location>
</feature>
<dbReference type="Pfam" id="PF07817">
    <property type="entry name" value="GLE1"/>
    <property type="match status" value="1"/>
</dbReference>
<evidence type="ECO:0000256" key="11">
    <source>
        <dbReference type="SAM" id="MobiDB-lite"/>
    </source>
</evidence>
<feature type="compositionally biased region" description="Pro residues" evidence="11">
    <location>
        <begin position="111"/>
        <end position="152"/>
    </location>
</feature>
<keyword evidence="4" id="KW-0509">mRNA transport</keyword>
<sequence>MGDQTSHDDLPSLLRRSHIHQGPAHDYDHDTRFENRNSEDVHRDALAAAHTERERVRAIAIEALSLYELTQEQQQLRQKTEQEEQRVKLEHERAVELVRIRELENKARQIPKPPPRLPTPPPPPAPPVQKPAPIINPPPAAPTPPVQAPPSQPAQHQPQPQTQTQTQPTPPNPNPNPFVTTQPPPASRPAQTPQFQAPAPPRPPQPQNHVTAPTSNATTPSHVYPGVERYLEIHKSLKKLRLFITNAGKADKALKTKTGEMRRAMRQSIGQLTAEKGANKVPLNKIVDILRAALTTHPSPPVDPSTFLISKPEPDDQATHNGDSLPTLFIYLLNVFCKAIITQFIEEAGVAPKAADPVGVIAISVFSNPTFQWRNRPLIDILIAKMRVVCPVLFGIRGSEKTEEGRERLGWKKEGGNWVAEQVHSTRMTGLGAGYAALCLRDFSRTKLKNAWPPTHYWQALASIVSTPPDQSSPTQFIVLRAMVENYEAIFLRFYGTAAIAALKVVLVDFPGRALERNVATSSLKVLADKLERDMGLKLKN</sequence>
<dbReference type="GO" id="GO:0005543">
    <property type="term" value="F:phospholipid binding"/>
    <property type="evidence" value="ECO:0007669"/>
    <property type="project" value="TreeGrafter"/>
</dbReference>
<feature type="compositionally biased region" description="Low complexity" evidence="11">
    <location>
        <begin position="153"/>
        <end position="167"/>
    </location>
</feature>
<evidence type="ECO:0000313" key="12">
    <source>
        <dbReference type="EMBL" id="TVY15801.1"/>
    </source>
</evidence>
<dbReference type="InterPro" id="IPR012476">
    <property type="entry name" value="GLE1"/>
</dbReference>
<evidence type="ECO:0000256" key="1">
    <source>
        <dbReference type="ARBA" id="ARBA00004567"/>
    </source>
</evidence>
<comment type="caution">
    <text evidence="12">The sequence shown here is derived from an EMBL/GenBank/DDBJ whole genome shotgun (WGS) entry which is preliminary data.</text>
</comment>
<evidence type="ECO:0000256" key="6">
    <source>
        <dbReference type="ARBA" id="ARBA00023010"/>
    </source>
</evidence>
<organism evidence="12 13">
    <name type="scientific">Lachnellula arida</name>
    <dbReference type="NCBI Taxonomy" id="1316785"/>
    <lineage>
        <taxon>Eukaryota</taxon>
        <taxon>Fungi</taxon>
        <taxon>Dikarya</taxon>
        <taxon>Ascomycota</taxon>
        <taxon>Pezizomycotina</taxon>
        <taxon>Leotiomycetes</taxon>
        <taxon>Helotiales</taxon>
        <taxon>Lachnaceae</taxon>
        <taxon>Lachnellula</taxon>
    </lineage>
</organism>
<feature type="compositionally biased region" description="Polar residues" evidence="11">
    <location>
        <begin position="208"/>
        <end position="221"/>
    </location>
</feature>
<feature type="region of interest" description="Disordered" evidence="11">
    <location>
        <begin position="100"/>
        <end position="221"/>
    </location>
</feature>
<evidence type="ECO:0000256" key="9">
    <source>
        <dbReference type="ARBA" id="ARBA00026227"/>
    </source>
</evidence>
<feature type="compositionally biased region" description="Basic and acidic residues" evidence="11">
    <location>
        <begin position="1"/>
        <end position="10"/>
    </location>
</feature>
<reference evidence="12 13" key="1">
    <citation type="submission" date="2018-05" db="EMBL/GenBank/DDBJ databases">
        <title>Whole genome sequencing for identification of molecular markers to develop diagnostic detection tools for the regulated plant pathogen Lachnellula willkommii.</title>
        <authorList>
            <person name="Giroux E."/>
            <person name="Bilodeau G."/>
        </authorList>
    </citation>
    <scope>NUCLEOTIDE SEQUENCE [LARGE SCALE GENOMIC DNA]</scope>
    <source>
        <strain evidence="12 13">CBS 203.66</strain>
    </source>
</reference>
<dbReference type="OrthoDB" id="420884at2759"/>
<accession>A0A8T9B8V1</accession>
<dbReference type="EMBL" id="QGMF01000448">
    <property type="protein sequence ID" value="TVY15801.1"/>
    <property type="molecule type" value="Genomic_DNA"/>
</dbReference>
<name>A0A8T9B8V1_9HELO</name>
<dbReference type="AlphaFoldDB" id="A0A8T9B8V1"/>
<dbReference type="Proteomes" id="UP000469559">
    <property type="component" value="Unassembled WGS sequence"/>
</dbReference>
<dbReference type="GO" id="GO:0044614">
    <property type="term" value="C:nuclear pore cytoplasmic filaments"/>
    <property type="evidence" value="ECO:0007669"/>
    <property type="project" value="TreeGrafter"/>
</dbReference>
<evidence type="ECO:0000256" key="3">
    <source>
        <dbReference type="ARBA" id="ARBA00022448"/>
    </source>
</evidence>
<comment type="subcellular location">
    <subcellularLocation>
        <location evidence="1">Nucleus</location>
        <location evidence="1">Nuclear pore complex</location>
    </subcellularLocation>
</comment>
<gene>
    <name evidence="12" type="primary">GLE1</name>
    <name evidence="12" type="ORF">LARI1_G006325</name>
</gene>
<dbReference type="Gene3D" id="1.25.40.510">
    <property type="entry name" value="GLE1-like"/>
    <property type="match status" value="1"/>
</dbReference>
<dbReference type="InterPro" id="IPR038506">
    <property type="entry name" value="GLE1-like_sf"/>
</dbReference>
<dbReference type="PANTHER" id="PTHR12960:SF0">
    <property type="entry name" value="MRNA EXPORT FACTOR GLE1"/>
    <property type="match status" value="1"/>
</dbReference>
<dbReference type="GO" id="GO:0005737">
    <property type="term" value="C:cytoplasm"/>
    <property type="evidence" value="ECO:0007669"/>
    <property type="project" value="TreeGrafter"/>
</dbReference>
<dbReference type="PANTHER" id="PTHR12960">
    <property type="entry name" value="GLE-1-RELATED"/>
    <property type="match status" value="1"/>
</dbReference>
<evidence type="ECO:0000313" key="13">
    <source>
        <dbReference type="Proteomes" id="UP000469559"/>
    </source>
</evidence>
<comment type="similarity">
    <text evidence="2">Belongs to the GLE1 family.</text>
</comment>
<keyword evidence="13" id="KW-1185">Reference proteome</keyword>
<evidence type="ECO:0000256" key="5">
    <source>
        <dbReference type="ARBA" id="ARBA00022927"/>
    </source>
</evidence>
<evidence type="ECO:0000256" key="10">
    <source>
        <dbReference type="ARBA" id="ARBA00029983"/>
    </source>
</evidence>
<feature type="compositionally biased region" description="Basic and acidic residues" evidence="11">
    <location>
        <begin position="23"/>
        <end position="38"/>
    </location>
</feature>
<dbReference type="GO" id="GO:0031369">
    <property type="term" value="F:translation initiation factor binding"/>
    <property type="evidence" value="ECO:0007669"/>
    <property type="project" value="TreeGrafter"/>
</dbReference>